<comment type="caution">
    <text evidence="6">The sequence shown here is derived from an EMBL/GenBank/DDBJ whole genome shotgun (WGS) entry which is preliminary data.</text>
</comment>
<dbReference type="GO" id="GO:0006302">
    <property type="term" value="P:double-strand break repair"/>
    <property type="evidence" value="ECO:0007669"/>
    <property type="project" value="InterPro"/>
</dbReference>
<evidence type="ECO:0000313" key="6">
    <source>
        <dbReference type="EMBL" id="OAB87037.1"/>
    </source>
</evidence>
<comment type="similarity">
    <text evidence="1">Belongs to the SMC family. SbcC subfamily.</text>
</comment>
<dbReference type="RefSeq" id="WP_068275725.1">
    <property type="nucleotide sequence ID" value="NZ_LQZG01000003.1"/>
</dbReference>
<dbReference type="InterPro" id="IPR038729">
    <property type="entry name" value="Rad50/SbcC_AAA"/>
</dbReference>
<sequence length="1056" mass="111884">MRLHRLEVEAFGPFASRQVVDFDALGQTGLFLITGPTGSGKTSLLDAISFALFGQLPGVRGAKTLHSQHADPGTPPEVLLEVTLSGRRLRITRRPAFERPGRKTPVQAAIVLDEHLGGRWTTLTQRLDEAGRVMEDALGMTREQFHRVVVLPQGDFASFLHASSDDRGDLLRRLFDVETYAGVQDWLLEERRRVEQVDRDAARDLDRLREEAVPLLASGPGGGDEPAVGAGADHPEPAAGAAAADGTLSQLDAAGLADLLARTQQAAESEHVESAAAVELAEAALRQLEHQARLAHQQAASHDRGTQAAVTRDELLARADEHDDASRSLARSAAARRALGALPALTRAQEDLRRAHEQTRTARAGLPPLAPTAHDDLDGWVADVAGASADVASAQHEARSLVGRLDRQPGLVDERDRAAADLVAVAPARDALRAELEAARQSRDAAAAAAAELETITTRAARLRRALDVRRRLDDVRGRALPAAADAVRDARDRAQDARQRYLDLFQARLDGMAGELAASLVEDAPCAVCGSTTHPAPASTGDLVEPVTVQRALAASTQAADALAEAQGRQTEVEVEVATLVATLGEEAREADEIAVDLEQTEAAARACSEQAREAERLGRAVTGLVTRLERLAGEEDRLVQALTAATTRHDTELAALIASHDEVVSSLAAHAAGCPCGAVSPAGSSSGVDAAAERAGDLVLDDLLVHRVETTVRAAVQVAQEHERQMRAGERLLSALDAHDAATGRHESAAAELARALEAEGLTDVDEARSHLLQAEQVAGLERAVASYASRLAAARAVLDEPEVVAALASARPDVEAVDEQAQHARSRWTEATHRTAELSQVVGALRSAARRARTLAQASGDLASRRDLVTSVADLASGRGPHNPDGVSLTTYVLAARLERIVSIANERLDSMVTGRYELAVDHGRGGDRRRRGGLGLLVHDRWSGETRAATTLSGGETFMVSLALALGTADAVREESGGSELETLFVDEGFGSLDDDALEEVMAVLDELRAGGRAVGVISHVADMRHRIPTQLTVTRRVDGSSVSVVEDADAA</sequence>
<feature type="region of interest" description="Disordered" evidence="4">
    <location>
        <begin position="213"/>
        <end position="243"/>
    </location>
</feature>
<dbReference type="Proteomes" id="UP000076976">
    <property type="component" value="Unassembled WGS sequence"/>
</dbReference>
<feature type="domain" description="Rad50/SbcC-type AAA" evidence="5">
    <location>
        <begin position="5"/>
        <end position="178"/>
    </location>
</feature>
<keyword evidence="7" id="KW-1185">Reference proteome</keyword>
<comment type="subunit">
    <text evidence="2">Heterodimer of SbcC and SbcD.</text>
</comment>
<dbReference type="Gene3D" id="3.40.50.300">
    <property type="entry name" value="P-loop containing nucleotide triphosphate hydrolases"/>
    <property type="match status" value="2"/>
</dbReference>
<dbReference type="Pfam" id="PF13476">
    <property type="entry name" value="AAA_23"/>
    <property type="match status" value="1"/>
</dbReference>
<dbReference type="AlphaFoldDB" id="A0A176QBJ9"/>
<dbReference type="InterPro" id="IPR027417">
    <property type="entry name" value="P-loop_NTPase"/>
</dbReference>
<evidence type="ECO:0000256" key="4">
    <source>
        <dbReference type="SAM" id="MobiDB-lite"/>
    </source>
</evidence>
<gene>
    <name evidence="6" type="ORF">AWH69_11690</name>
</gene>
<dbReference type="GO" id="GO:0016887">
    <property type="term" value="F:ATP hydrolysis activity"/>
    <property type="evidence" value="ECO:0007669"/>
    <property type="project" value="InterPro"/>
</dbReference>
<evidence type="ECO:0000256" key="1">
    <source>
        <dbReference type="ARBA" id="ARBA00006930"/>
    </source>
</evidence>
<evidence type="ECO:0000259" key="5">
    <source>
        <dbReference type="Pfam" id="PF13476"/>
    </source>
</evidence>
<dbReference type="SUPFAM" id="SSF52540">
    <property type="entry name" value="P-loop containing nucleoside triphosphate hydrolases"/>
    <property type="match status" value="1"/>
</dbReference>
<reference evidence="6 7" key="1">
    <citation type="submission" date="2016-01" db="EMBL/GenBank/DDBJ databases">
        <title>Janibacter melonis strain CD11_4 genome sequencing and assembly.</title>
        <authorList>
            <person name="Nair G.R."/>
            <person name="Kaur G."/>
            <person name="Chander A.M."/>
            <person name="Mayilraj S."/>
        </authorList>
    </citation>
    <scope>NUCLEOTIDE SEQUENCE [LARGE SCALE GENOMIC DNA]</scope>
    <source>
        <strain evidence="6 7">CD11-4</strain>
    </source>
</reference>
<evidence type="ECO:0000256" key="2">
    <source>
        <dbReference type="ARBA" id="ARBA00011322"/>
    </source>
</evidence>
<accession>A0A176QBJ9</accession>
<dbReference type="Pfam" id="PF13558">
    <property type="entry name" value="SbcC_Walker_B"/>
    <property type="match status" value="1"/>
</dbReference>
<dbReference type="PANTHER" id="PTHR32114">
    <property type="entry name" value="ABC TRANSPORTER ABCH.3"/>
    <property type="match status" value="1"/>
</dbReference>
<feature type="compositionally biased region" description="Low complexity" evidence="4">
    <location>
        <begin position="229"/>
        <end position="243"/>
    </location>
</feature>
<dbReference type="PANTHER" id="PTHR32114:SF2">
    <property type="entry name" value="ABC TRANSPORTER ABCH.3"/>
    <property type="match status" value="1"/>
</dbReference>
<dbReference type="STRING" id="262209.AWH69_11690"/>
<evidence type="ECO:0000313" key="7">
    <source>
        <dbReference type="Proteomes" id="UP000076976"/>
    </source>
</evidence>
<name>A0A176QBJ9_9MICO</name>
<evidence type="ECO:0000256" key="3">
    <source>
        <dbReference type="ARBA" id="ARBA00013368"/>
    </source>
</evidence>
<dbReference type="EMBL" id="LQZG01000003">
    <property type="protein sequence ID" value="OAB87037.1"/>
    <property type="molecule type" value="Genomic_DNA"/>
</dbReference>
<organism evidence="6 7">
    <name type="scientific">Janibacter melonis</name>
    <dbReference type="NCBI Taxonomy" id="262209"/>
    <lineage>
        <taxon>Bacteria</taxon>
        <taxon>Bacillati</taxon>
        <taxon>Actinomycetota</taxon>
        <taxon>Actinomycetes</taxon>
        <taxon>Micrococcales</taxon>
        <taxon>Intrasporangiaceae</taxon>
        <taxon>Janibacter</taxon>
    </lineage>
</organism>
<proteinExistence type="inferred from homology"/>
<protein>
    <recommendedName>
        <fullName evidence="3">Nuclease SbcCD subunit C</fullName>
    </recommendedName>
</protein>